<proteinExistence type="predicted"/>
<dbReference type="InterPro" id="IPR017016">
    <property type="entry name" value="UCP033595"/>
</dbReference>
<dbReference type="EMBL" id="JAPOHA010000008">
    <property type="protein sequence ID" value="MCY1714438.1"/>
    <property type="molecule type" value="Genomic_DNA"/>
</dbReference>
<evidence type="ECO:0000313" key="1">
    <source>
        <dbReference type="EMBL" id="MCY1714438.1"/>
    </source>
</evidence>
<name>A0ABT4BU57_9FIRM</name>
<accession>A0ABT4BU57</accession>
<reference evidence="1 2" key="1">
    <citation type="submission" date="2022-11" db="EMBL/GenBank/DDBJ databases">
        <authorList>
            <person name="Caiyu Z."/>
        </authorList>
    </citation>
    <scope>NUCLEOTIDE SEQUENCE [LARGE SCALE GENOMIC DNA]</scope>
    <source>
        <strain evidence="1 2">YR-4</strain>
    </source>
</reference>
<dbReference type="Pfam" id="PF20124">
    <property type="entry name" value="DUF6514"/>
    <property type="match status" value="1"/>
</dbReference>
<protein>
    <submittedName>
        <fullName evidence="1">DUF6514 family protein</fullName>
    </submittedName>
</protein>
<gene>
    <name evidence="1" type="ORF">OUY18_09235</name>
</gene>
<sequence length="81" mass="8991">MRKCVGNIELCGCTLKYYVFGSRSTGFGIEIKVTRIEKAVQIVSSDLGKVMDVAKKLRCGSVFPTNLSEIIEDEKFDDVPN</sequence>
<dbReference type="RefSeq" id="WP_268058489.1">
    <property type="nucleotide sequence ID" value="NZ_JAPOHA010000008.1"/>
</dbReference>
<comment type="caution">
    <text evidence="1">The sequence shown here is derived from an EMBL/GenBank/DDBJ whole genome shotgun (WGS) entry which is preliminary data.</text>
</comment>
<dbReference type="Proteomes" id="UP001082703">
    <property type="component" value="Unassembled WGS sequence"/>
</dbReference>
<organism evidence="1 2">
    <name type="scientific">Caproiciproducens galactitolivorans</name>
    <dbReference type="NCBI Taxonomy" id="642589"/>
    <lineage>
        <taxon>Bacteria</taxon>
        <taxon>Bacillati</taxon>
        <taxon>Bacillota</taxon>
        <taxon>Clostridia</taxon>
        <taxon>Eubacteriales</taxon>
        <taxon>Acutalibacteraceae</taxon>
        <taxon>Caproiciproducens</taxon>
    </lineage>
</organism>
<evidence type="ECO:0000313" key="2">
    <source>
        <dbReference type="Proteomes" id="UP001082703"/>
    </source>
</evidence>
<keyword evidence="2" id="KW-1185">Reference proteome</keyword>